<evidence type="ECO:0000256" key="1">
    <source>
        <dbReference type="ARBA" id="ARBA00001947"/>
    </source>
</evidence>
<evidence type="ECO:0000313" key="2">
    <source>
        <dbReference type="EMBL" id="PKG27611.1"/>
    </source>
</evidence>
<dbReference type="InterPro" id="IPR023841">
    <property type="entry name" value="BshB2"/>
</dbReference>
<dbReference type="Pfam" id="PF02585">
    <property type="entry name" value="PIG-L"/>
    <property type="match status" value="1"/>
</dbReference>
<accession>A0A2N0ZDL9</accession>
<keyword evidence="3" id="KW-1185">Reference proteome</keyword>
<dbReference type="NCBIfam" id="TIGR04000">
    <property type="entry name" value="thiol_BshB2"/>
    <property type="match status" value="1"/>
</dbReference>
<comment type="caution">
    <text evidence="2">The sequence shown here is derived from an EMBL/GenBank/DDBJ whole genome shotgun (WGS) entry which is preliminary data.</text>
</comment>
<reference evidence="2 3" key="1">
    <citation type="journal article" date="2010" name="Int. J. Syst. Evol. Microbiol.">
        <title>Bacillus horneckiae sp. nov., isolated from a spacecraft-assembly clean room.</title>
        <authorList>
            <person name="Vaishampayan P."/>
            <person name="Probst A."/>
            <person name="Krishnamurthi S."/>
            <person name="Ghosh S."/>
            <person name="Osman S."/>
            <person name="McDowall A."/>
            <person name="Ruckmani A."/>
            <person name="Mayilraj S."/>
            <person name="Venkateswaran K."/>
        </authorList>
    </citation>
    <scope>NUCLEOTIDE SEQUENCE [LARGE SCALE GENOMIC DNA]</scope>
    <source>
        <strain evidence="3">1PO1SC</strain>
    </source>
</reference>
<protein>
    <submittedName>
        <fullName evidence="2">Bacillithiol biosynthesis deacetylase BshB2</fullName>
    </submittedName>
</protein>
<dbReference type="PANTHER" id="PTHR12993:SF27">
    <property type="entry name" value="N-ACETYL-ALPHA-D-GLUCOSAMINYL L-MALATE DEACETYLASE 2-RELATED"/>
    <property type="match status" value="1"/>
</dbReference>
<gene>
    <name evidence="2" type="primary">bshB2</name>
    <name evidence="2" type="ORF">CWS20_17960</name>
</gene>
<organism evidence="2 3">
    <name type="scientific">Cytobacillus horneckiae</name>
    <dbReference type="NCBI Taxonomy" id="549687"/>
    <lineage>
        <taxon>Bacteria</taxon>
        <taxon>Bacillati</taxon>
        <taxon>Bacillota</taxon>
        <taxon>Bacilli</taxon>
        <taxon>Bacillales</taxon>
        <taxon>Bacillaceae</taxon>
        <taxon>Cytobacillus</taxon>
    </lineage>
</organism>
<comment type="cofactor">
    <cofactor evidence="1">
        <name>Zn(2+)</name>
        <dbReference type="ChEBI" id="CHEBI:29105"/>
    </cofactor>
</comment>
<dbReference type="GO" id="GO:0016811">
    <property type="term" value="F:hydrolase activity, acting on carbon-nitrogen (but not peptide) bonds, in linear amides"/>
    <property type="evidence" value="ECO:0007669"/>
    <property type="project" value="TreeGrafter"/>
</dbReference>
<dbReference type="RefSeq" id="WP_066188959.1">
    <property type="nucleotide sequence ID" value="NZ_JAFDQP010000001.1"/>
</dbReference>
<proteinExistence type="predicted"/>
<dbReference type="SUPFAM" id="SSF102588">
    <property type="entry name" value="LmbE-like"/>
    <property type="match status" value="1"/>
</dbReference>
<name>A0A2N0ZDL9_9BACI</name>
<evidence type="ECO:0000313" key="3">
    <source>
        <dbReference type="Proteomes" id="UP000233343"/>
    </source>
</evidence>
<dbReference type="STRING" id="549687.GCA_001636335_03114"/>
<dbReference type="Proteomes" id="UP000233343">
    <property type="component" value="Unassembled WGS sequence"/>
</dbReference>
<sequence>MEQERQVLVIFPHPDDEAFGVSGTIALHIKNGTPVTYACLTLGEMGRNLGNPPFATRESLPHIRKKELQNAARAMGITDLRMLGYRDKTVEFEEEEALASHMGELIDELDPSLIITFYPGYSVHPDHDATGAAVIRAVEKLPAGKRPKVYCVAFSNNCEEEIGQADIIHDVTEVAHIKIATLKAHVSQTQLMVKEMEEQLKNNDPMVMARVNLERFWTYKF</sequence>
<dbReference type="PANTHER" id="PTHR12993">
    <property type="entry name" value="N-ACETYLGLUCOSAMINYL-PHOSPHATIDYLINOSITOL DE-N-ACETYLASE-RELATED"/>
    <property type="match status" value="1"/>
</dbReference>
<dbReference type="InterPro" id="IPR003737">
    <property type="entry name" value="GlcNAc_PI_deacetylase-related"/>
</dbReference>
<dbReference type="Gene3D" id="3.40.50.10320">
    <property type="entry name" value="LmbE-like"/>
    <property type="match status" value="1"/>
</dbReference>
<dbReference type="InterPro" id="IPR024078">
    <property type="entry name" value="LmbE-like_dom_sf"/>
</dbReference>
<dbReference type="AlphaFoldDB" id="A0A2N0ZDL9"/>
<dbReference type="EMBL" id="PISD01000040">
    <property type="protein sequence ID" value="PKG27611.1"/>
    <property type="molecule type" value="Genomic_DNA"/>
</dbReference>